<proteinExistence type="predicted"/>
<reference evidence="1" key="1">
    <citation type="journal article" date="2021" name="Nat. Microbiol.">
        <title>Cocultivation of an ultrasmall environmental parasitic bacterium with lytic ability against bacteria associated with wastewater foams.</title>
        <authorList>
            <person name="Batinovic S."/>
            <person name="Rose J.J.A."/>
            <person name="Ratcliffe J."/>
            <person name="Seviour R.J."/>
            <person name="Petrovski S."/>
        </authorList>
    </citation>
    <scope>NUCLEOTIDE SEQUENCE</scope>
    <source>
        <strain evidence="1">CON44</strain>
    </source>
</reference>
<sequence length="192" mass="20625">MARELAGDDDLSATKLVEVLAHCASKIAVAQYRMMRAASMIHDELAEDHAYECSRTDSGEGTPAQLLDSVAAGKDPYADFGPDGLEQAIAEVDAVLTITSSRAKALIIAGDAARYRLVFTSYTLAEGRIDLDRFLSAVARTDLCSPEAIEDIDAHLAMAIQENPPMPTRSFNTGRFVDRAVGSGSYPQANRT</sequence>
<gene>
    <name evidence="1" type="ORF">GII30_01170</name>
</gene>
<protein>
    <recommendedName>
        <fullName evidence="2">DUF222 domain-containing protein</fullName>
    </recommendedName>
</protein>
<dbReference type="EMBL" id="CP045810">
    <property type="protein sequence ID" value="QHN37977.1"/>
    <property type="molecule type" value="Genomic_DNA"/>
</dbReference>
<dbReference type="RefSeq" id="WP_005192086.1">
    <property type="nucleotide sequence ID" value="NZ_CP045804.1"/>
</dbReference>
<accession>A0A857KSW8</accession>
<dbReference type="AlphaFoldDB" id="A0A857KSW8"/>
<name>A0A857KSW8_9ACTN</name>
<evidence type="ECO:0000313" key="1">
    <source>
        <dbReference type="EMBL" id="QHN37977.1"/>
    </source>
</evidence>
<organism evidence="1">
    <name type="scientific">Gordonia amarae</name>
    <dbReference type="NCBI Taxonomy" id="36821"/>
    <lineage>
        <taxon>Bacteria</taxon>
        <taxon>Bacillati</taxon>
        <taxon>Actinomycetota</taxon>
        <taxon>Actinomycetes</taxon>
        <taxon>Mycobacteriales</taxon>
        <taxon>Gordoniaceae</taxon>
        <taxon>Gordonia</taxon>
    </lineage>
</organism>
<evidence type="ECO:0008006" key="2">
    <source>
        <dbReference type="Google" id="ProtNLM"/>
    </source>
</evidence>